<evidence type="ECO:0000313" key="1">
    <source>
        <dbReference type="EnsemblPlants" id="MELO3C006989.2.1"/>
    </source>
</evidence>
<accession>A0A9I9CQE2</accession>
<dbReference type="Gramene" id="MELO3C006989.2.1">
    <property type="protein sequence ID" value="MELO3C006989.2.1"/>
    <property type="gene ID" value="MELO3C006989.2"/>
</dbReference>
<dbReference type="AlphaFoldDB" id="A0A9I9CQE2"/>
<organism evidence="1">
    <name type="scientific">Cucumis melo</name>
    <name type="common">Muskmelon</name>
    <dbReference type="NCBI Taxonomy" id="3656"/>
    <lineage>
        <taxon>Eukaryota</taxon>
        <taxon>Viridiplantae</taxon>
        <taxon>Streptophyta</taxon>
        <taxon>Embryophyta</taxon>
        <taxon>Tracheophyta</taxon>
        <taxon>Spermatophyta</taxon>
        <taxon>Magnoliopsida</taxon>
        <taxon>eudicotyledons</taxon>
        <taxon>Gunneridae</taxon>
        <taxon>Pentapetalae</taxon>
        <taxon>rosids</taxon>
        <taxon>fabids</taxon>
        <taxon>Cucurbitales</taxon>
        <taxon>Cucurbitaceae</taxon>
        <taxon>Benincaseae</taxon>
        <taxon>Cucumis</taxon>
    </lineage>
</organism>
<dbReference type="EnsemblPlants" id="MELO3C006989.2.1">
    <property type="protein sequence ID" value="MELO3C006989.2.1"/>
    <property type="gene ID" value="MELO3C006989.2"/>
</dbReference>
<protein>
    <submittedName>
        <fullName evidence="1">Uncharacterized protein</fullName>
    </submittedName>
</protein>
<proteinExistence type="predicted"/>
<name>A0A9I9CQE2_CUCME</name>
<sequence length="39" mass="4533">MAKVASLLPSKSPIRSLVARMRLLYWQDQLLRSYSKRGL</sequence>
<reference evidence="1" key="1">
    <citation type="submission" date="2023-03" db="UniProtKB">
        <authorList>
            <consortium name="EnsemblPlants"/>
        </authorList>
    </citation>
    <scope>IDENTIFICATION</scope>
</reference>